<sequence length="353" mass="39462">MEHVGSISEGEWNALNGMSSEEADFMAQWLGNCSLPNEVQSCSNFVVSSTYWPSHENMAVDETAMYSSDETNNTSMYSFSQGSSSYSGGSSIFLPSSSHEGYYPNVSHQIFMSNDNYYMMESKNNNSSRIHILTTNAMEGEGDEFLNQDVSNDSIESNENLLEDVCLRKNFQKDDRVINSPSESKKRSRIPEDGQRNKRSTKLKKCTKLEDNDEDNNNNNNVVLHKQSSSSLCSEDESNASHEMNGVASSSSSKALKLTGKARASRGSATDPQSLYARKRRERINERLRILQSLVPNGTKVDISTMLEEAVQYVKFLQLQIKLLSSDDMWMYAPLAYNGMDIGLDLKIATPKA</sequence>
<dbReference type="GO" id="GO:0005634">
    <property type="term" value="C:nucleus"/>
    <property type="evidence" value="ECO:0007669"/>
    <property type="project" value="UniProtKB-SubCell"/>
</dbReference>
<dbReference type="InterPro" id="IPR036638">
    <property type="entry name" value="HLH_DNA-bd_sf"/>
</dbReference>
<dbReference type="Proteomes" id="UP000826271">
    <property type="component" value="Unassembled WGS sequence"/>
</dbReference>
<dbReference type="Gene3D" id="4.10.280.10">
    <property type="entry name" value="Helix-loop-helix DNA-binding domain"/>
    <property type="match status" value="1"/>
</dbReference>
<dbReference type="GO" id="GO:0046983">
    <property type="term" value="F:protein dimerization activity"/>
    <property type="evidence" value="ECO:0007669"/>
    <property type="project" value="InterPro"/>
</dbReference>
<keyword evidence="9" id="KW-1185">Reference proteome</keyword>
<reference evidence="8" key="1">
    <citation type="submission" date="2019-10" db="EMBL/GenBank/DDBJ databases">
        <authorList>
            <person name="Zhang R."/>
            <person name="Pan Y."/>
            <person name="Wang J."/>
            <person name="Ma R."/>
            <person name="Yu S."/>
        </authorList>
    </citation>
    <scope>NUCLEOTIDE SEQUENCE</scope>
    <source>
        <strain evidence="8">LA-IB0</strain>
        <tissue evidence="8">Leaf</tissue>
    </source>
</reference>
<dbReference type="GO" id="GO:0048766">
    <property type="term" value="P:root hair initiation"/>
    <property type="evidence" value="ECO:0007669"/>
    <property type="project" value="UniProtKB-ARBA"/>
</dbReference>
<evidence type="ECO:0000313" key="8">
    <source>
        <dbReference type="EMBL" id="KAG8368484.1"/>
    </source>
</evidence>
<comment type="subcellular location">
    <subcellularLocation>
        <location evidence="1">Nucleus</location>
    </subcellularLocation>
</comment>
<feature type="domain" description="BHLH" evidence="7">
    <location>
        <begin position="268"/>
        <end position="317"/>
    </location>
</feature>
<dbReference type="PANTHER" id="PTHR16223:SF338">
    <property type="entry name" value="TRANSCRIPTION FACTOR RSL2"/>
    <property type="match status" value="1"/>
</dbReference>
<dbReference type="AlphaFoldDB" id="A0AAV6WEG8"/>
<evidence type="ECO:0000256" key="2">
    <source>
        <dbReference type="ARBA" id="ARBA00023015"/>
    </source>
</evidence>
<dbReference type="CDD" id="cd11454">
    <property type="entry name" value="bHLH_AtIND_like"/>
    <property type="match status" value="1"/>
</dbReference>
<dbReference type="Pfam" id="PF00010">
    <property type="entry name" value="HLH"/>
    <property type="match status" value="1"/>
</dbReference>
<dbReference type="SMART" id="SM00353">
    <property type="entry name" value="HLH"/>
    <property type="match status" value="1"/>
</dbReference>
<dbReference type="PROSITE" id="PS50888">
    <property type="entry name" value="BHLH"/>
    <property type="match status" value="1"/>
</dbReference>
<accession>A0AAV6WEG8</accession>
<keyword evidence="3" id="KW-0238">DNA-binding</keyword>
<evidence type="ECO:0000256" key="3">
    <source>
        <dbReference type="ARBA" id="ARBA00023125"/>
    </source>
</evidence>
<feature type="compositionally biased region" description="Low complexity" evidence="6">
    <location>
        <begin position="248"/>
        <end position="258"/>
    </location>
</feature>
<evidence type="ECO:0000313" key="9">
    <source>
        <dbReference type="Proteomes" id="UP000826271"/>
    </source>
</evidence>
<evidence type="ECO:0000256" key="6">
    <source>
        <dbReference type="SAM" id="MobiDB-lite"/>
    </source>
</evidence>
<feature type="region of interest" description="Disordered" evidence="6">
    <location>
        <begin position="176"/>
        <end position="274"/>
    </location>
</feature>
<evidence type="ECO:0000256" key="1">
    <source>
        <dbReference type="ARBA" id="ARBA00004123"/>
    </source>
</evidence>
<evidence type="ECO:0000256" key="5">
    <source>
        <dbReference type="ARBA" id="ARBA00023242"/>
    </source>
</evidence>
<dbReference type="PANTHER" id="PTHR16223">
    <property type="entry name" value="TRANSCRIPTION FACTOR BHLH83-RELATED"/>
    <property type="match status" value="1"/>
</dbReference>
<evidence type="ECO:0000256" key="4">
    <source>
        <dbReference type="ARBA" id="ARBA00023163"/>
    </source>
</evidence>
<dbReference type="GO" id="GO:0000978">
    <property type="term" value="F:RNA polymerase II cis-regulatory region sequence-specific DNA binding"/>
    <property type="evidence" value="ECO:0007669"/>
    <property type="project" value="TreeGrafter"/>
</dbReference>
<dbReference type="FunFam" id="4.10.280.10:FF:000022">
    <property type="entry name" value="Basic helix-loop-helix transcription factor"/>
    <property type="match status" value="1"/>
</dbReference>
<dbReference type="SUPFAM" id="SSF47459">
    <property type="entry name" value="HLH, helix-loop-helix DNA-binding domain"/>
    <property type="match status" value="1"/>
</dbReference>
<feature type="compositionally biased region" description="Basic and acidic residues" evidence="6">
    <location>
        <begin position="176"/>
        <end position="196"/>
    </location>
</feature>
<organism evidence="8 9">
    <name type="scientific">Buddleja alternifolia</name>
    <dbReference type="NCBI Taxonomy" id="168488"/>
    <lineage>
        <taxon>Eukaryota</taxon>
        <taxon>Viridiplantae</taxon>
        <taxon>Streptophyta</taxon>
        <taxon>Embryophyta</taxon>
        <taxon>Tracheophyta</taxon>
        <taxon>Spermatophyta</taxon>
        <taxon>Magnoliopsida</taxon>
        <taxon>eudicotyledons</taxon>
        <taxon>Gunneridae</taxon>
        <taxon>Pentapetalae</taxon>
        <taxon>asterids</taxon>
        <taxon>lamiids</taxon>
        <taxon>Lamiales</taxon>
        <taxon>Scrophulariaceae</taxon>
        <taxon>Buddlejeae</taxon>
        <taxon>Buddleja</taxon>
    </lineage>
</organism>
<name>A0AAV6WEG8_9LAMI</name>
<evidence type="ECO:0000259" key="7">
    <source>
        <dbReference type="PROSITE" id="PS50888"/>
    </source>
</evidence>
<keyword evidence="4" id="KW-0804">Transcription</keyword>
<dbReference type="InterPro" id="IPR045843">
    <property type="entry name" value="IND-like"/>
</dbReference>
<keyword evidence="5" id="KW-0539">Nucleus</keyword>
<comment type="caution">
    <text evidence="8">The sequence shown here is derived from an EMBL/GenBank/DDBJ whole genome shotgun (WGS) entry which is preliminary data.</text>
</comment>
<protein>
    <recommendedName>
        <fullName evidence="7">BHLH domain-containing protein</fullName>
    </recommendedName>
</protein>
<dbReference type="EMBL" id="WHWC01000015">
    <property type="protein sequence ID" value="KAG8368484.1"/>
    <property type="molecule type" value="Genomic_DNA"/>
</dbReference>
<gene>
    <name evidence="8" type="ORF">BUALT_Bualt15G0050200</name>
</gene>
<dbReference type="InterPro" id="IPR011598">
    <property type="entry name" value="bHLH_dom"/>
</dbReference>
<keyword evidence="2" id="KW-0805">Transcription regulation</keyword>
<feature type="compositionally biased region" description="Basic residues" evidence="6">
    <location>
        <begin position="197"/>
        <end position="206"/>
    </location>
</feature>
<dbReference type="GO" id="GO:0000981">
    <property type="term" value="F:DNA-binding transcription factor activity, RNA polymerase II-specific"/>
    <property type="evidence" value="ECO:0007669"/>
    <property type="project" value="TreeGrafter"/>
</dbReference>
<proteinExistence type="predicted"/>